<comment type="caution">
    <text evidence="14">The sequence shown here is derived from an EMBL/GenBank/DDBJ whole genome shotgun (WGS) entry which is preliminary data.</text>
</comment>
<dbReference type="Pfam" id="PF12906">
    <property type="entry name" value="RINGv"/>
    <property type="match status" value="1"/>
</dbReference>
<evidence type="ECO:0000256" key="11">
    <source>
        <dbReference type="SAM" id="MobiDB-lite"/>
    </source>
</evidence>
<evidence type="ECO:0000256" key="8">
    <source>
        <dbReference type="ARBA" id="ARBA00022989"/>
    </source>
</evidence>
<keyword evidence="3 12" id="KW-0812">Transmembrane</keyword>
<dbReference type="InterPro" id="IPR035913">
    <property type="entry name" value="RPB5-like_sf"/>
</dbReference>
<feature type="transmembrane region" description="Helical" evidence="12">
    <location>
        <begin position="565"/>
        <end position="586"/>
    </location>
</feature>
<evidence type="ECO:0000313" key="14">
    <source>
        <dbReference type="EMBL" id="KAH0912273.1"/>
    </source>
</evidence>
<dbReference type="InterPro" id="IPR033745">
    <property type="entry name" value="Fis1_cytosol"/>
</dbReference>
<dbReference type="SUPFAM" id="SSF55287">
    <property type="entry name" value="RPB5-like RNA polymerase subunit"/>
    <property type="match status" value="1"/>
</dbReference>
<dbReference type="PANTHER" id="PTHR13247:SF0">
    <property type="entry name" value="MITOCHONDRIAL FISSION 1 PROTEIN"/>
    <property type="match status" value="1"/>
</dbReference>
<dbReference type="InterPro" id="IPR016543">
    <property type="entry name" value="Fis1"/>
</dbReference>
<dbReference type="PROSITE" id="PS51292">
    <property type="entry name" value="ZF_RING_CH"/>
    <property type="match status" value="1"/>
</dbReference>
<dbReference type="InterPro" id="IPR013083">
    <property type="entry name" value="Znf_RING/FYVE/PHD"/>
</dbReference>
<gene>
    <name evidence="14" type="ORF">HID58_035594</name>
</gene>
<dbReference type="InterPro" id="IPR011016">
    <property type="entry name" value="Znf_RING-CH"/>
</dbReference>
<keyword evidence="5" id="KW-0863">Zinc-finger</keyword>
<comment type="subcellular location">
    <subcellularLocation>
        <location evidence="1">Mitochondrion outer membrane</location>
        <topology evidence="1">Single-pass membrane protein</topology>
    </subcellularLocation>
</comment>
<feature type="domain" description="RING-CH-type" evidence="13">
    <location>
        <begin position="472"/>
        <end position="532"/>
    </location>
</feature>
<dbReference type="Pfam" id="PF14852">
    <property type="entry name" value="Fis1_TPR_N"/>
    <property type="match status" value="1"/>
</dbReference>
<feature type="transmembrane region" description="Helical" evidence="12">
    <location>
        <begin position="802"/>
        <end position="827"/>
    </location>
</feature>
<evidence type="ECO:0000256" key="7">
    <source>
        <dbReference type="ARBA" id="ARBA00022833"/>
    </source>
</evidence>
<keyword evidence="9" id="KW-0496">Mitochondrion</keyword>
<dbReference type="CDD" id="cd12212">
    <property type="entry name" value="Fis1"/>
    <property type="match status" value="1"/>
</dbReference>
<dbReference type="InterPro" id="IPR036710">
    <property type="entry name" value="RNA_pol_Rpb5_N_sf"/>
</dbReference>
<dbReference type="InterPro" id="IPR005571">
    <property type="entry name" value="RNA_pol_Rpb5_N"/>
</dbReference>
<dbReference type="EMBL" id="JAGKQM010000009">
    <property type="protein sequence ID" value="KAH0912273.1"/>
    <property type="molecule type" value="Genomic_DNA"/>
</dbReference>
<feature type="region of interest" description="Disordered" evidence="11">
    <location>
        <begin position="407"/>
        <end position="426"/>
    </location>
</feature>
<evidence type="ECO:0000256" key="1">
    <source>
        <dbReference type="ARBA" id="ARBA00004572"/>
    </source>
</evidence>
<evidence type="ECO:0000256" key="4">
    <source>
        <dbReference type="ARBA" id="ARBA00022723"/>
    </source>
</evidence>
<dbReference type="PANTHER" id="PTHR13247">
    <property type="entry name" value="TETRATRICOPEPTIDE REPEAT PROTEIN 11 TPR REPEAT PROTEIN 11"/>
    <property type="match status" value="1"/>
</dbReference>
<evidence type="ECO:0000256" key="6">
    <source>
        <dbReference type="ARBA" id="ARBA00022787"/>
    </source>
</evidence>
<evidence type="ECO:0000256" key="10">
    <source>
        <dbReference type="ARBA" id="ARBA00023136"/>
    </source>
</evidence>
<dbReference type="Proteomes" id="UP000824890">
    <property type="component" value="Unassembled WGS sequence"/>
</dbReference>
<dbReference type="SUPFAM" id="SSF57850">
    <property type="entry name" value="RING/U-box"/>
    <property type="match status" value="1"/>
</dbReference>
<accession>A0ABQ8C5M9</accession>
<evidence type="ECO:0000256" key="3">
    <source>
        <dbReference type="ARBA" id="ARBA00022692"/>
    </source>
</evidence>
<feature type="compositionally biased region" description="Basic and acidic residues" evidence="11">
    <location>
        <begin position="409"/>
        <end position="422"/>
    </location>
</feature>
<evidence type="ECO:0000256" key="2">
    <source>
        <dbReference type="ARBA" id="ARBA00008937"/>
    </source>
</evidence>
<evidence type="ECO:0000256" key="5">
    <source>
        <dbReference type="ARBA" id="ARBA00022771"/>
    </source>
</evidence>
<organism evidence="14 15">
    <name type="scientific">Brassica napus</name>
    <name type="common">Rape</name>
    <dbReference type="NCBI Taxonomy" id="3708"/>
    <lineage>
        <taxon>Eukaryota</taxon>
        <taxon>Viridiplantae</taxon>
        <taxon>Streptophyta</taxon>
        <taxon>Embryophyta</taxon>
        <taxon>Tracheophyta</taxon>
        <taxon>Spermatophyta</taxon>
        <taxon>Magnoliopsida</taxon>
        <taxon>eudicotyledons</taxon>
        <taxon>Gunneridae</taxon>
        <taxon>Pentapetalae</taxon>
        <taxon>rosids</taxon>
        <taxon>malvids</taxon>
        <taxon>Brassicales</taxon>
        <taxon>Brassicaceae</taxon>
        <taxon>Brassiceae</taxon>
        <taxon>Brassica</taxon>
    </lineage>
</organism>
<evidence type="ECO:0000256" key="12">
    <source>
        <dbReference type="SAM" id="Phobius"/>
    </source>
</evidence>
<protein>
    <recommendedName>
        <fullName evidence="13">RING-CH-type domain-containing protein</fullName>
    </recommendedName>
</protein>
<keyword evidence="10 12" id="KW-0472">Membrane</keyword>
<evidence type="ECO:0000313" key="15">
    <source>
        <dbReference type="Proteomes" id="UP000824890"/>
    </source>
</evidence>
<evidence type="ECO:0000259" key="13">
    <source>
        <dbReference type="PROSITE" id="PS51292"/>
    </source>
</evidence>
<name>A0ABQ8C5M9_BRANA</name>
<dbReference type="InterPro" id="IPR000783">
    <property type="entry name" value="RNA_pol_subH/Rpb5_C"/>
</dbReference>
<comment type="similarity">
    <text evidence="2">Belongs to the FIS1 family.</text>
</comment>
<dbReference type="SUPFAM" id="SSF53036">
    <property type="entry name" value="Eukaryotic RPB5 N-terminal domain"/>
    <property type="match status" value="1"/>
</dbReference>
<dbReference type="InterPro" id="IPR011990">
    <property type="entry name" value="TPR-like_helical_dom_sf"/>
</dbReference>
<keyword evidence="6" id="KW-1000">Mitochondrion outer membrane</keyword>
<feature type="transmembrane region" description="Helical" evidence="12">
    <location>
        <begin position="593"/>
        <end position="613"/>
    </location>
</feature>
<keyword evidence="7" id="KW-0862">Zinc</keyword>
<dbReference type="InterPro" id="IPR028061">
    <property type="entry name" value="Fis1_TPR_C"/>
</dbReference>
<dbReference type="InterPro" id="IPR028058">
    <property type="entry name" value="Fis1_TPR_N"/>
</dbReference>
<sequence length="830" mass="93209">MLETVVSDKNKMEGIIGNDKSSCSSSSTVPGPCLSKYVDPSSEESHRYYLARRNALEMLRDRGYEVSLEDINLSLQDFRTVYGERPDVDRLRISAYHRSDSSNKVKVVFFGTGKITDLLVNLTKHVLSLRHRVLTDGEKKALLKQFNIEEKQLPRISKKDAVVRYYGLEKGQVVKVSYRGELTESYVAYRCVKILCFKDKTKFLKDMETPPFIRSFGDNQSSLMDRFERLSFEAHLSNALLGRSLSESGFSSMYNAVLDDPPPVHVEDQDCHRVRRGLRLNKMLKNLMKPIRYCSRRISRGKKQEGYDLDARSFKKWQTFSKSKRNLIQRLRLVFVLIQGLWSLAIKLSKANEGTTLPTTLATGRLNKKKTTLFSIHNICSYGYLGEEGTCWVVAGKDQMHTISIPAGDLEKQQDKAPEKQSESVNESVTEMNLTIVVCNGDSSRGPETVEVAQILGPAEREESPKKVCLSRNSSSHEQCRVCQQEKEEALIELGCLCRGGLAKSHRSCIDAWFRTKGSNQCEICQAVAVNVPPPETQPTTNYWVWRIDPSYRQEQRERGCFSPLWVAFSILIGGLMLDVLISITLGVSALPVNIIIGVIVVLGLGTALRLTLEFCYEWSLRRAVQRAVQRRETAFNNIAYPSAFKSSLLREPEKRKSIEMDAKIGKFFDSVGSFFSGGDKIPWSEGDVIAGCEREVREAANSGNEGLKKECLMRLSWALVHSHQQDDVQRGIDMLEASLADSAPPLEDREKLYLLAVGYYRSGDCSKSRQLVDRCIEMQPDWRQALVLKKCIEDKITKDGVIGIGITASAVGAVGLIAGGIVAALARKK</sequence>
<dbReference type="SMART" id="SM00744">
    <property type="entry name" value="RINGv"/>
    <property type="match status" value="1"/>
</dbReference>
<dbReference type="Gene3D" id="1.25.40.10">
    <property type="entry name" value="Tetratricopeptide repeat domain"/>
    <property type="match status" value="1"/>
</dbReference>
<proteinExistence type="inferred from homology"/>
<keyword evidence="15" id="KW-1185">Reference proteome</keyword>
<dbReference type="Gene3D" id="3.90.940.20">
    <property type="entry name" value="RPB5-like RNA polymerase subunit"/>
    <property type="match status" value="1"/>
</dbReference>
<dbReference type="SUPFAM" id="SSF48452">
    <property type="entry name" value="TPR-like"/>
    <property type="match status" value="1"/>
</dbReference>
<dbReference type="Pfam" id="PF14853">
    <property type="entry name" value="Fis1_TPR_C"/>
    <property type="match status" value="1"/>
</dbReference>
<keyword evidence="4" id="KW-0479">Metal-binding</keyword>
<reference evidence="14 15" key="1">
    <citation type="submission" date="2021-05" db="EMBL/GenBank/DDBJ databases">
        <title>Genome Assembly of Synthetic Allotetraploid Brassica napus Reveals Homoeologous Exchanges between Subgenomes.</title>
        <authorList>
            <person name="Davis J.T."/>
        </authorList>
    </citation>
    <scope>NUCLEOTIDE SEQUENCE [LARGE SCALE GENOMIC DNA]</scope>
    <source>
        <strain evidence="15">cv. Da-Ae</strain>
        <tissue evidence="14">Seedling</tissue>
    </source>
</reference>
<dbReference type="Pfam" id="PF03871">
    <property type="entry name" value="RNA_pol_Rpb5_N"/>
    <property type="match status" value="1"/>
</dbReference>
<keyword evidence="8 12" id="KW-1133">Transmembrane helix</keyword>
<dbReference type="Gene3D" id="3.30.40.10">
    <property type="entry name" value="Zinc/RING finger domain, C3HC4 (zinc finger)"/>
    <property type="match status" value="1"/>
</dbReference>
<dbReference type="Pfam" id="PF01191">
    <property type="entry name" value="RNA_pol_Rpb5_C"/>
    <property type="match status" value="1"/>
</dbReference>
<evidence type="ECO:0000256" key="9">
    <source>
        <dbReference type="ARBA" id="ARBA00023128"/>
    </source>
</evidence>